<keyword evidence="6" id="KW-0496">Mitochondrion</keyword>
<keyword evidence="5 8" id="KW-1133">Transmembrane helix</keyword>
<evidence type="ECO:0000256" key="4">
    <source>
        <dbReference type="ARBA" id="ARBA00022787"/>
    </source>
</evidence>
<organism evidence="9 10">
    <name type="scientific">Cinara cedri</name>
    <dbReference type="NCBI Taxonomy" id="506608"/>
    <lineage>
        <taxon>Eukaryota</taxon>
        <taxon>Metazoa</taxon>
        <taxon>Ecdysozoa</taxon>
        <taxon>Arthropoda</taxon>
        <taxon>Hexapoda</taxon>
        <taxon>Insecta</taxon>
        <taxon>Pterygota</taxon>
        <taxon>Neoptera</taxon>
        <taxon>Paraneoptera</taxon>
        <taxon>Hemiptera</taxon>
        <taxon>Sternorrhyncha</taxon>
        <taxon>Aphidomorpha</taxon>
        <taxon>Aphidoidea</taxon>
        <taxon>Aphididae</taxon>
        <taxon>Lachninae</taxon>
        <taxon>Cinara</taxon>
    </lineage>
</organism>
<dbReference type="EMBL" id="CABPRJ010002376">
    <property type="protein sequence ID" value="VVC44169.1"/>
    <property type="molecule type" value="Genomic_DNA"/>
</dbReference>
<evidence type="ECO:0000256" key="2">
    <source>
        <dbReference type="ARBA" id="ARBA00008969"/>
    </source>
</evidence>
<accession>A0A5E4NHB2</accession>
<dbReference type="InterPro" id="IPR019392">
    <property type="entry name" value="Miga"/>
</dbReference>
<evidence type="ECO:0000256" key="5">
    <source>
        <dbReference type="ARBA" id="ARBA00022989"/>
    </source>
</evidence>
<dbReference type="GO" id="GO:0005741">
    <property type="term" value="C:mitochondrial outer membrane"/>
    <property type="evidence" value="ECO:0007669"/>
    <property type="project" value="UniProtKB-SubCell"/>
</dbReference>
<sequence length="508" mass="59152">MCGKKSALVLYPLTKLTSLLKKHISEHSFQVSISLGFVVSTTLLLVFGSYWKRRKYSKSAPVIKHFSYDKRKANIDIPSVSSFRIFRTCHRSLSPSIKSTNRQTSVISSVQDSPSHYKSSEVKYTAPQQLGVMGMESLACSISFWEDALLAFSGNNSNEFSNRLMSTEDSQFCKELQLLVDSAYSLQDQCQLLFLDQRSVLFRVRQNGNENLKFDDRRSSVDSFVSARTDVANLKEFEDINFDNYYLYQDALRYVETDGIICRSYRTTMVNCISDREYVCKLHCIRQSFEHLFKTDNNSTWFADSGRRILTNIFLFAEKDPKDFLLAYEEMLCWAKIDTNWIEAESELSMRGVKKMTFYDIVMDYILMDAFEDLETPPTSVIAVIQNRWLSKGFKETALSTAVWSVLRAKRSKLKYPNGFMHHFYNISEQMSPLLAWGFLGPDEELKNICLFFKDQVIELMRDIFSFEKCRYTTKEDLSNDMFEQFKIRSENIYRMIESKNSLDIIKK</sequence>
<reference evidence="9 10" key="1">
    <citation type="submission" date="2019-08" db="EMBL/GenBank/DDBJ databases">
        <authorList>
            <person name="Alioto T."/>
            <person name="Alioto T."/>
            <person name="Gomez Garrido J."/>
        </authorList>
    </citation>
    <scope>NUCLEOTIDE SEQUENCE [LARGE SCALE GENOMIC DNA]</scope>
</reference>
<name>A0A5E4NHB2_9HEMI</name>
<dbReference type="AlphaFoldDB" id="A0A5E4NHB2"/>
<keyword evidence="4" id="KW-1000">Mitochondrion outer membrane</keyword>
<keyword evidence="10" id="KW-1185">Reference proteome</keyword>
<protein>
    <submittedName>
        <fullName evidence="9">Mitoguardin</fullName>
    </submittedName>
</protein>
<dbReference type="PANTHER" id="PTHR21508">
    <property type="entry name" value="MITOGUARDIN"/>
    <property type="match status" value="1"/>
</dbReference>
<proteinExistence type="inferred from homology"/>
<keyword evidence="7 8" id="KW-0472">Membrane</keyword>
<comment type="subcellular location">
    <subcellularLocation>
        <location evidence="1">Mitochondrion outer membrane</location>
    </subcellularLocation>
</comment>
<gene>
    <name evidence="9" type="ORF">CINCED_3A005915</name>
</gene>
<evidence type="ECO:0000256" key="7">
    <source>
        <dbReference type="ARBA" id="ARBA00023136"/>
    </source>
</evidence>
<evidence type="ECO:0000256" key="3">
    <source>
        <dbReference type="ARBA" id="ARBA00022692"/>
    </source>
</evidence>
<dbReference type="PANTHER" id="PTHR21508:SF5">
    <property type="entry name" value="MITOGUARDIN"/>
    <property type="match status" value="1"/>
</dbReference>
<dbReference type="OrthoDB" id="8880065at2759"/>
<dbReference type="GO" id="GO:0008053">
    <property type="term" value="P:mitochondrial fusion"/>
    <property type="evidence" value="ECO:0007669"/>
    <property type="project" value="InterPro"/>
</dbReference>
<evidence type="ECO:0000256" key="8">
    <source>
        <dbReference type="SAM" id="Phobius"/>
    </source>
</evidence>
<evidence type="ECO:0000313" key="9">
    <source>
        <dbReference type="EMBL" id="VVC44169.1"/>
    </source>
</evidence>
<evidence type="ECO:0000256" key="1">
    <source>
        <dbReference type="ARBA" id="ARBA00004294"/>
    </source>
</evidence>
<evidence type="ECO:0000256" key="6">
    <source>
        <dbReference type="ARBA" id="ARBA00023128"/>
    </source>
</evidence>
<comment type="similarity">
    <text evidence="2">Belongs to the mitoguardin family.</text>
</comment>
<evidence type="ECO:0000313" key="10">
    <source>
        <dbReference type="Proteomes" id="UP000325440"/>
    </source>
</evidence>
<dbReference type="Pfam" id="PF10265">
    <property type="entry name" value="Miga"/>
    <property type="match status" value="1"/>
</dbReference>
<dbReference type="Proteomes" id="UP000325440">
    <property type="component" value="Unassembled WGS sequence"/>
</dbReference>
<feature type="transmembrane region" description="Helical" evidence="8">
    <location>
        <begin position="29"/>
        <end position="51"/>
    </location>
</feature>
<keyword evidence="3 8" id="KW-0812">Transmembrane</keyword>